<keyword evidence="2" id="KW-1185">Reference proteome</keyword>
<dbReference type="AlphaFoldDB" id="A0A6A5R2B9"/>
<name>A0A6A5R2B9_AMPQU</name>
<organism evidence="1 2">
    <name type="scientific">Ampelomyces quisqualis</name>
    <name type="common">Powdery mildew agent</name>
    <dbReference type="NCBI Taxonomy" id="50730"/>
    <lineage>
        <taxon>Eukaryota</taxon>
        <taxon>Fungi</taxon>
        <taxon>Dikarya</taxon>
        <taxon>Ascomycota</taxon>
        <taxon>Pezizomycotina</taxon>
        <taxon>Dothideomycetes</taxon>
        <taxon>Pleosporomycetidae</taxon>
        <taxon>Pleosporales</taxon>
        <taxon>Pleosporineae</taxon>
        <taxon>Phaeosphaeriaceae</taxon>
        <taxon>Ampelomyces</taxon>
    </lineage>
</organism>
<evidence type="ECO:0000313" key="1">
    <source>
        <dbReference type="EMBL" id="KAF1921124.1"/>
    </source>
</evidence>
<dbReference type="EMBL" id="ML979132">
    <property type="protein sequence ID" value="KAF1921124.1"/>
    <property type="molecule type" value="Genomic_DNA"/>
</dbReference>
<proteinExistence type="predicted"/>
<sequence>MSSNSHCKTCVDIGGLILHGGYGLISRMKGLTLHNLVSANIMPTESTVVNVFCKNFTQLVSIAQEFTIDTPQHELRNQFTGVYHGNRTDYDTLMNLLITKLGFKTTSGRISATTRMNALTSFPNGPSRSARELRLP</sequence>
<dbReference type="OrthoDB" id="415825at2759"/>
<gene>
    <name evidence="1" type="ORF">BDU57DRAFT_526035</name>
</gene>
<protein>
    <submittedName>
        <fullName evidence="1">Uncharacterized protein</fullName>
    </submittedName>
</protein>
<dbReference type="Proteomes" id="UP000800096">
    <property type="component" value="Unassembled WGS sequence"/>
</dbReference>
<dbReference type="Gene3D" id="3.30.465.10">
    <property type="match status" value="1"/>
</dbReference>
<evidence type="ECO:0000313" key="2">
    <source>
        <dbReference type="Proteomes" id="UP000800096"/>
    </source>
</evidence>
<accession>A0A6A5R2B9</accession>
<reference evidence="1" key="1">
    <citation type="journal article" date="2020" name="Stud. Mycol.">
        <title>101 Dothideomycetes genomes: a test case for predicting lifestyles and emergence of pathogens.</title>
        <authorList>
            <person name="Haridas S."/>
            <person name="Albert R."/>
            <person name="Binder M."/>
            <person name="Bloem J."/>
            <person name="Labutti K."/>
            <person name="Salamov A."/>
            <person name="Andreopoulos B."/>
            <person name="Baker S."/>
            <person name="Barry K."/>
            <person name="Bills G."/>
            <person name="Bluhm B."/>
            <person name="Cannon C."/>
            <person name="Castanera R."/>
            <person name="Culley D."/>
            <person name="Daum C."/>
            <person name="Ezra D."/>
            <person name="Gonzalez J."/>
            <person name="Henrissat B."/>
            <person name="Kuo A."/>
            <person name="Liang C."/>
            <person name="Lipzen A."/>
            <person name="Lutzoni F."/>
            <person name="Magnuson J."/>
            <person name="Mondo S."/>
            <person name="Nolan M."/>
            <person name="Ohm R."/>
            <person name="Pangilinan J."/>
            <person name="Park H.-J."/>
            <person name="Ramirez L."/>
            <person name="Alfaro M."/>
            <person name="Sun H."/>
            <person name="Tritt A."/>
            <person name="Yoshinaga Y."/>
            <person name="Zwiers L.-H."/>
            <person name="Turgeon B."/>
            <person name="Goodwin S."/>
            <person name="Spatafora J."/>
            <person name="Crous P."/>
            <person name="Grigoriev I."/>
        </authorList>
    </citation>
    <scope>NUCLEOTIDE SEQUENCE</scope>
    <source>
        <strain evidence="1">HMLAC05119</strain>
    </source>
</reference>
<dbReference type="InterPro" id="IPR016169">
    <property type="entry name" value="FAD-bd_PCMH_sub2"/>
</dbReference>